<keyword evidence="2" id="KW-0472">Membrane</keyword>
<dbReference type="AlphaFoldDB" id="A0A1D2MJY8"/>
<reference evidence="3 4" key="1">
    <citation type="journal article" date="2016" name="Genome Biol. Evol.">
        <title>Gene Family Evolution Reflects Adaptation to Soil Environmental Stressors in the Genome of the Collembolan Orchesella cincta.</title>
        <authorList>
            <person name="Faddeeva-Vakhrusheva A."/>
            <person name="Derks M.F."/>
            <person name="Anvar S.Y."/>
            <person name="Agamennone V."/>
            <person name="Suring W."/>
            <person name="Smit S."/>
            <person name="van Straalen N.M."/>
            <person name="Roelofs D."/>
        </authorList>
    </citation>
    <scope>NUCLEOTIDE SEQUENCE [LARGE SCALE GENOMIC DNA]</scope>
    <source>
        <tissue evidence="3">Mixed pool</tissue>
    </source>
</reference>
<dbReference type="Proteomes" id="UP000094527">
    <property type="component" value="Unassembled WGS sequence"/>
</dbReference>
<evidence type="ECO:0000313" key="4">
    <source>
        <dbReference type="Proteomes" id="UP000094527"/>
    </source>
</evidence>
<keyword evidence="2" id="KW-0812">Transmembrane</keyword>
<comment type="caution">
    <text evidence="3">The sequence shown here is derived from an EMBL/GenBank/DDBJ whole genome shotgun (WGS) entry which is preliminary data.</text>
</comment>
<sequence length="358" mass="40623">MLILGRKRVPTLLVWHNRPGMPEEITDEPSEKTLPPEHPPLPSILTNESEILPEPEQVLYLDFGTNTDPSPSPPPEKRERKSSNYFRIPETDIGKTEDWIYDMAEGTSGPEEIVNKNLVHDYQSVSNENVPDKFVNYGLMGSLQDTRVLDPASFIYKVSSKESIAVESAIEKDIRDAYGSVTFKVAESDTFSTTTTGVEIDEDYSEDIEQDNLQIRDAEGDTEKVLTVQDEATSLASGDFSRGANSISNGFEQEMIKSRRGSRVQVYWELSEMYYYQFGKILPRNWVVLAYTVCIAAIVAATVKLRGFEDTKIKERFQLYTVEGLTVLPDKYLLKFVLYLPQNWYPLPESSKDDNKTV</sequence>
<gene>
    <name evidence="3" type="ORF">Ocin01_13442</name>
</gene>
<feature type="region of interest" description="Disordered" evidence="1">
    <location>
        <begin position="19"/>
        <end position="85"/>
    </location>
</feature>
<keyword evidence="4" id="KW-1185">Reference proteome</keyword>
<dbReference type="EMBL" id="LJIJ01001041">
    <property type="protein sequence ID" value="ODM93241.1"/>
    <property type="molecule type" value="Genomic_DNA"/>
</dbReference>
<evidence type="ECO:0000313" key="3">
    <source>
        <dbReference type="EMBL" id="ODM93241.1"/>
    </source>
</evidence>
<organism evidence="3 4">
    <name type="scientific">Orchesella cincta</name>
    <name type="common">Springtail</name>
    <name type="synonym">Podura cincta</name>
    <dbReference type="NCBI Taxonomy" id="48709"/>
    <lineage>
        <taxon>Eukaryota</taxon>
        <taxon>Metazoa</taxon>
        <taxon>Ecdysozoa</taxon>
        <taxon>Arthropoda</taxon>
        <taxon>Hexapoda</taxon>
        <taxon>Collembola</taxon>
        <taxon>Entomobryomorpha</taxon>
        <taxon>Entomobryoidea</taxon>
        <taxon>Orchesellidae</taxon>
        <taxon>Orchesellinae</taxon>
        <taxon>Orchesella</taxon>
    </lineage>
</organism>
<protein>
    <submittedName>
        <fullName evidence="3">Uncharacterized protein</fullName>
    </submittedName>
</protein>
<feature type="transmembrane region" description="Helical" evidence="2">
    <location>
        <begin position="286"/>
        <end position="305"/>
    </location>
</feature>
<proteinExistence type="predicted"/>
<evidence type="ECO:0000256" key="1">
    <source>
        <dbReference type="SAM" id="MobiDB-lite"/>
    </source>
</evidence>
<keyword evidence="2" id="KW-1133">Transmembrane helix</keyword>
<name>A0A1D2MJY8_ORCCI</name>
<evidence type="ECO:0000256" key="2">
    <source>
        <dbReference type="SAM" id="Phobius"/>
    </source>
</evidence>
<accession>A0A1D2MJY8</accession>